<dbReference type="AlphaFoldDB" id="A0A1R0GXB6"/>
<sequence length="88" mass="9844">MEHSNVNAENNRETTDLLELEQHKHQEKKPVNSKTDFTPKNGKEDSASGNSGGSLFNASERCKSSNSPYVVGYPPYNNDLSSIHYQIM</sequence>
<organism evidence="2 3">
    <name type="scientific">Smittium mucronatum</name>
    <dbReference type="NCBI Taxonomy" id="133383"/>
    <lineage>
        <taxon>Eukaryota</taxon>
        <taxon>Fungi</taxon>
        <taxon>Fungi incertae sedis</taxon>
        <taxon>Zoopagomycota</taxon>
        <taxon>Kickxellomycotina</taxon>
        <taxon>Harpellomycetes</taxon>
        <taxon>Harpellales</taxon>
        <taxon>Legeriomycetaceae</taxon>
        <taxon>Smittium</taxon>
    </lineage>
</organism>
<feature type="compositionally biased region" description="Polar residues" evidence="1">
    <location>
        <begin position="47"/>
        <end position="57"/>
    </location>
</feature>
<comment type="caution">
    <text evidence="2">The sequence shown here is derived from an EMBL/GenBank/DDBJ whole genome shotgun (WGS) entry which is preliminary data.</text>
</comment>
<keyword evidence="3" id="KW-1185">Reference proteome</keyword>
<dbReference type="Proteomes" id="UP000187455">
    <property type="component" value="Unassembled WGS sequence"/>
</dbReference>
<reference evidence="2 3" key="1">
    <citation type="journal article" date="2016" name="Mol. Biol. Evol.">
        <title>Genome-Wide Survey of Gut Fungi (Harpellales) Reveals the First Horizontally Transferred Ubiquitin Gene from a Mosquito Host.</title>
        <authorList>
            <person name="Wang Y."/>
            <person name="White M.M."/>
            <person name="Kvist S."/>
            <person name="Moncalvo J.M."/>
        </authorList>
    </citation>
    <scope>NUCLEOTIDE SEQUENCE [LARGE SCALE GENOMIC DNA]</scope>
    <source>
        <strain evidence="2 3">ALG-7-W6</strain>
    </source>
</reference>
<feature type="compositionally biased region" description="Basic and acidic residues" evidence="1">
    <location>
        <begin position="10"/>
        <end position="30"/>
    </location>
</feature>
<proteinExistence type="predicted"/>
<feature type="region of interest" description="Disordered" evidence="1">
    <location>
        <begin position="1"/>
        <end position="76"/>
    </location>
</feature>
<evidence type="ECO:0000256" key="1">
    <source>
        <dbReference type="SAM" id="MobiDB-lite"/>
    </source>
</evidence>
<gene>
    <name evidence="2" type="ORF">AYI68_g4410</name>
</gene>
<evidence type="ECO:0000313" key="2">
    <source>
        <dbReference type="EMBL" id="OLY81485.1"/>
    </source>
</evidence>
<protein>
    <submittedName>
        <fullName evidence="2">Uncharacterized protein</fullName>
    </submittedName>
</protein>
<evidence type="ECO:0000313" key="3">
    <source>
        <dbReference type="Proteomes" id="UP000187455"/>
    </source>
</evidence>
<accession>A0A1R0GXB6</accession>
<name>A0A1R0GXB6_9FUNG</name>
<dbReference type="EMBL" id="LSSL01002408">
    <property type="protein sequence ID" value="OLY81485.1"/>
    <property type="molecule type" value="Genomic_DNA"/>
</dbReference>